<dbReference type="Proteomes" id="UP000669317">
    <property type="component" value="Unassembled WGS sequence"/>
</dbReference>
<reference evidence="2 3" key="1">
    <citation type="submission" date="2021-03" db="EMBL/GenBank/DDBJ databases">
        <title>Genome Sequence of Bradyrhizobium vignae strain ISRA400.</title>
        <authorList>
            <person name="Tisa L.S."/>
            <person name="Svistoonoff S."/>
            <person name="Hocher V."/>
            <person name="Fall S."/>
            <person name="Zaiya A."/>
            <person name="Naing D."/>
            <person name="Niang N."/>
            <person name="Diouf A."/>
            <person name="Dasylva M.C."/>
            <person name="Toure O."/>
            <person name="Gueye M."/>
            <person name="Gully D."/>
            <person name="Tisseyre P."/>
            <person name="Simpson S."/>
            <person name="Morris K."/>
            <person name="Thomas W.K."/>
        </authorList>
    </citation>
    <scope>NUCLEOTIDE SEQUENCE [LARGE SCALE GENOMIC DNA]</scope>
    <source>
        <strain evidence="2 3">ISRA400</strain>
    </source>
</reference>
<dbReference type="EMBL" id="JAGIKT010000065">
    <property type="protein sequence ID" value="MBP0114460.1"/>
    <property type="molecule type" value="Genomic_DNA"/>
</dbReference>
<gene>
    <name evidence="2" type="ORF">JWS04_26015</name>
</gene>
<proteinExistence type="predicted"/>
<dbReference type="RefSeq" id="WP_209296052.1">
    <property type="nucleotide sequence ID" value="NZ_JAGIKT010000065.1"/>
</dbReference>
<comment type="caution">
    <text evidence="2">The sequence shown here is derived from an EMBL/GenBank/DDBJ whole genome shotgun (WGS) entry which is preliminary data.</text>
</comment>
<feature type="region of interest" description="Disordered" evidence="1">
    <location>
        <begin position="31"/>
        <end position="55"/>
    </location>
</feature>
<evidence type="ECO:0000313" key="2">
    <source>
        <dbReference type="EMBL" id="MBP0114460.1"/>
    </source>
</evidence>
<accession>A0ABS4A228</accession>
<organism evidence="2 3">
    <name type="scientific">Bradyrhizobium vignae</name>
    <dbReference type="NCBI Taxonomy" id="1549949"/>
    <lineage>
        <taxon>Bacteria</taxon>
        <taxon>Pseudomonadati</taxon>
        <taxon>Pseudomonadota</taxon>
        <taxon>Alphaproteobacteria</taxon>
        <taxon>Hyphomicrobiales</taxon>
        <taxon>Nitrobacteraceae</taxon>
        <taxon>Bradyrhizobium</taxon>
    </lineage>
</organism>
<evidence type="ECO:0000256" key="1">
    <source>
        <dbReference type="SAM" id="MobiDB-lite"/>
    </source>
</evidence>
<name>A0ABS4A228_9BRAD</name>
<sequence>MSVFLALLVLTSWILFMPGKVTLEGALSPDSFDRDPLPRSSSQGAPARCRVMSRP</sequence>
<protein>
    <submittedName>
        <fullName evidence="2">Uncharacterized protein</fullName>
    </submittedName>
</protein>
<evidence type="ECO:0000313" key="3">
    <source>
        <dbReference type="Proteomes" id="UP000669317"/>
    </source>
</evidence>
<keyword evidence="3" id="KW-1185">Reference proteome</keyword>